<feature type="domain" description="Putative exodeoxyribonuclease 8 PDDEXK-like" evidence="1">
    <location>
        <begin position="2"/>
        <end position="230"/>
    </location>
</feature>
<dbReference type="AlphaFoldDB" id="A0A1E4R4P1"/>
<dbReference type="EMBL" id="MECQ01000001">
    <property type="protein sequence ID" value="ODV55436.1"/>
    <property type="molecule type" value="Genomic_DNA"/>
</dbReference>
<accession>A0A1E4R4P1</accession>
<protein>
    <recommendedName>
        <fullName evidence="1">Putative exodeoxyribonuclease 8 PDDEXK-like domain-containing protein</fullName>
    </recommendedName>
</protein>
<dbReference type="OrthoDB" id="2212578at2"/>
<dbReference type="Proteomes" id="UP000094784">
    <property type="component" value="Unassembled WGS sequence"/>
</dbReference>
<proteinExistence type="predicted"/>
<dbReference type="InterPro" id="IPR011604">
    <property type="entry name" value="PDDEXK-like_dom_sf"/>
</dbReference>
<evidence type="ECO:0000313" key="3">
    <source>
        <dbReference type="Proteomes" id="UP000094784"/>
    </source>
</evidence>
<sequence>MSVSQFKSAMECEARTFAEVKGEFSRPPSTALMVGSYLHAAFESDIALTEFLELNHDSIYNNRGNKYKDYEKADDMIETIKNDEFCMFALQGEKEVIYTGDLFGVEWKIKVDNINHERGFFSDLKSTQELRKRYWSEKYNTWVSFVQAFDYVLQMWVYREIIFQNIGRYYDPYIVAVTKESPPDKAVLHFDLGRFDFEKEYVQSMLPSIIDAKLGHKNAHRCDKCEYCRGTKKLSGTFEIEYLLD</sequence>
<reference evidence="2 3" key="1">
    <citation type="submission" date="2016-09" db="EMBL/GenBank/DDBJ databases">
        <title>Draft genome sequence of the soil isolate, Lysinibacillus fusiformis M5, a potential hypoxanthine producer.</title>
        <authorList>
            <person name="Gallegos-Monterrosa R."/>
            <person name="Maroti G."/>
            <person name="Balint B."/>
            <person name="Kovacs A.T."/>
        </authorList>
    </citation>
    <scope>NUCLEOTIDE SEQUENCE [LARGE SCALE GENOMIC DNA]</scope>
    <source>
        <strain evidence="2 3">M5</strain>
    </source>
</reference>
<dbReference type="InterPro" id="IPR024432">
    <property type="entry name" value="Put_RecE_PDDEXK-like_dom"/>
</dbReference>
<gene>
    <name evidence="2" type="ORF">BG258_05730</name>
</gene>
<evidence type="ECO:0000313" key="2">
    <source>
        <dbReference type="EMBL" id="ODV55436.1"/>
    </source>
</evidence>
<comment type="caution">
    <text evidence="2">The sequence shown here is derived from an EMBL/GenBank/DDBJ whole genome shotgun (WGS) entry which is preliminary data.</text>
</comment>
<organism evidence="2 3">
    <name type="scientific">Lysinibacillus fusiformis</name>
    <dbReference type="NCBI Taxonomy" id="28031"/>
    <lineage>
        <taxon>Bacteria</taxon>
        <taxon>Bacillati</taxon>
        <taxon>Bacillota</taxon>
        <taxon>Bacilli</taxon>
        <taxon>Bacillales</taxon>
        <taxon>Bacillaceae</taxon>
        <taxon>Lysinibacillus</taxon>
    </lineage>
</organism>
<dbReference type="Gene3D" id="3.90.320.10">
    <property type="match status" value="1"/>
</dbReference>
<name>A0A1E4R4P1_9BACI</name>
<dbReference type="Pfam" id="PF12684">
    <property type="entry name" value="DUF3799"/>
    <property type="match status" value="1"/>
</dbReference>
<evidence type="ECO:0000259" key="1">
    <source>
        <dbReference type="Pfam" id="PF12684"/>
    </source>
</evidence>